<dbReference type="SMART" id="SM00849">
    <property type="entry name" value="Lactamase_B"/>
    <property type="match status" value="1"/>
</dbReference>
<dbReference type="InterPro" id="IPR041897">
    <property type="entry name" value="INTS11-like_MBL-fold"/>
</dbReference>
<evidence type="ECO:0000313" key="7">
    <source>
        <dbReference type="EMBL" id="KAF3945222.1"/>
    </source>
</evidence>
<dbReference type="InterPro" id="IPR011108">
    <property type="entry name" value="RMMBL"/>
</dbReference>
<feature type="domain" description="Beta-Casp" evidence="6">
    <location>
        <begin position="244"/>
        <end position="362"/>
    </location>
</feature>
<comment type="similarity">
    <text evidence="2">Belongs to the metallo-beta-lactamase superfamily. RNA-metabolizing metallo-beta-lactamase-like family. INTS11 subfamily.</text>
</comment>
<evidence type="ECO:0000256" key="1">
    <source>
        <dbReference type="ARBA" id="ARBA00004123"/>
    </source>
</evidence>
<dbReference type="Gene3D" id="3.40.50.10890">
    <property type="match status" value="1"/>
</dbReference>
<dbReference type="FunFam" id="3.60.15.10:FF:000028">
    <property type="entry name" value="Integrator complex subunit 11 isoform X3"/>
    <property type="match status" value="1"/>
</dbReference>
<dbReference type="InterPro" id="IPR022712">
    <property type="entry name" value="Beta_Casp"/>
</dbReference>
<dbReference type="InterPro" id="IPR001279">
    <property type="entry name" value="Metallo-B-lactamas"/>
</dbReference>
<dbReference type="GO" id="GO:0016180">
    <property type="term" value="P:snRNA processing"/>
    <property type="evidence" value="ECO:0007669"/>
    <property type="project" value="TreeGrafter"/>
</dbReference>
<dbReference type="EMBL" id="JRKL02012480">
    <property type="protein sequence ID" value="KAF3945222.1"/>
    <property type="molecule type" value="Genomic_DNA"/>
</dbReference>
<proteinExistence type="inferred from homology"/>
<comment type="caution">
    <text evidence="7">The sequence shown here is derived from an EMBL/GenBank/DDBJ whole genome shotgun (WGS) entry which is preliminary data.</text>
</comment>
<dbReference type="Pfam" id="PF07521">
    <property type="entry name" value="RMMBL"/>
    <property type="match status" value="1"/>
</dbReference>
<dbReference type="Pfam" id="PF10996">
    <property type="entry name" value="Beta-Casp"/>
    <property type="match status" value="1"/>
</dbReference>
<dbReference type="SMART" id="SM01027">
    <property type="entry name" value="Beta-Casp"/>
    <property type="match status" value="1"/>
</dbReference>
<evidence type="ECO:0008006" key="9">
    <source>
        <dbReference type="Google" id="ProtNLM"/>
    </source>
</evidence>
<dbReference type="FunFam" id="3.40.50.10890:FF:000005">
    <property type="entry name" value="Cleavage and polyadenylation specificity factor subunit 3-II"/>
    <property type="match status" value="1"/>
</dbReference>
<name>A0A8J4V548_9ROSI</name>
<keyword evidence="4" id="KW-0539">Nucleus</keyword>
<keyword evidence="8" id="KW-1185">Reference proteome</keyword>
<dbReference type="PANTHER" id="PTHR11203">
    <property type="entry name" value="CLEAVAGE AND POLYADENYLATION SPECIFICITY FACTOR FAMILY MEMBER"/>
    <property type="match status" value="1"/>
</dbReference>
<dbReference type="SUPFAM" id="SSF56281">
    <property type="entry name" value="Metallo-hydrolase/oxidoreductase"/>
    <property type="match status" value="1"/>
</dbReference>
<evidence type="ECO:0000259" key="5">
    <source>
        <dbReference type="SMART" id="SM00849"/>
    </source>
</evidence>
<keyword evidence="3" id="KW-0378">Hydrolase</keyword>
<dbReference type="PANTHER" id="PTHR11203:SF37">
    <property type="entry name" value="INTEGRATOR COMPLEX SUBUNIT 11"/>
    <property type="match status" value="1"/>
</dbReference>
<feature type="domain" description="Metallo-beta-lactamase" evidence="5">
    <location>
        <begin position="15"/>
        <end position="232"/>
    </location>
</feature>
<dbReference type="InterPro" id="IPR050698">
    <property type="entry name" value="MBL"/>
</dbReference>
<evidence type="ECO:0000259" key="6">
    <source>
        <dbReference type="SMART" id="SM01027"/>
    </source>
</evidence>
<dbReference type="Pfam" id="PF16661">
    <property type="entry name" value="Lactamase_B_6"/>
    <property type="match status" value="1"/>
</dbReference>
<evidence type="ECO:0000256" key="4">
    <source>
        <dbReference type="ARBA" id="ARBA00023242"/>
    </source>
</evidence>
<gene>
    <name evidence="7" type="ORF">CMV_028383</name>
</gene>
<evidence type="ECO:0000256" key="2">
    <source>
        <dbReference type="ARBA" id="ARBA00007093"/>
    </source>
</evidence>
<dbReference type="Proteomes" id="UP000737018">
    <property type="component" value="Unassembled WGS sequence"/>
</dbReference>
<sequence>MAIDSLVLGAGQQVGKSCVVVSMNGKRIMFDCGMDMAYHDHRRYPDFSRISNSGDFDSALTCIVVTHFHLDHIGALPYFTEVCGYSGPIYMTYPTKALAPLMLEDYRKVMVERRGEEEQFTSEHIVECMKKVIAVDLKQTVHVDKDLQIRAYYAGHVLGAAMFYAKVGDTAMVYTGDYNMTPDRHLGAAQIDRLQLDLLISESTYATTIRDSKYGREREFLKAVHKCVAGGGKVLIPTFALGRAQELCILLEDYWERMNLKIPIYFSSGLTMQANMYYKMLISWTSQKVKETYSTHNAFDFKHVLNFDRSMIAAPGPCVLFATPGWLSGGFSLEVFKQWAPSEMNLVTLPGYCAAGTIGHKLMSGKPTKIDLDKNTQLDVRCQIHQLSFSPHTDAKGIMDLVKFLSPKHVILVHGEKPKMATLKGRIHSELGIPCDDPANNETVSISSAHYVKARASDTFIHSSLNPNFKFSKSISEDESGSCLTNRRFMPQLQVTDERTAEGILIEEKNKKAKILHQDELLLMLGEKKHEVGFAYCCPINVSSLEETKSTSDNVLCTSESSDRCSWLQLLNNKLSGQISGGNIQDFGEHLQVESFDISVCLNDRCPYRIIDSQNKSEAVFFCCTWSVSDEKLAWKIISIMENFDCESH</sequence>
<dbReference type="InterPro" id="IPR036866">
    <property type="entry name" value="RibonucZ/Hydroxyglut_hydro"/>
</dbReference>
<evidence type="ECO:0000256" key="3">
    <source>
        <dbReference type="ARBA" id="ARBA00022801"/>
    </source>
</evidence>
<evidence type="ECO:0000313" key="8">
    <source>
        <dbReference type="Proteomes" id="UP000737018"/>
    </source>
</evidence>
<dbReference type="GO" id="GO:0004521">
    <property type="term" value="F:RNA endonuclease activity"/>
    <property type="evidence" value="ECO:0007669"/>
    <property type="project" value="TreeGrafter"/>
</dbReference>
<accession>A0A8J4V548</accession>
<dbReference type="CDD" id="cd16291">
    <property type="entry name" value="INTS11-like_MBL-fold"/>
    <property type="match status" value="1"/>
</dbReference>
<dbReference type="GO" id="GO:0005634">
    <property type="term" value="C:nucleus"/>
    <property type="evidence" value="ECO:0007669"/>
    <property type="project" value="UniProtKB-SubCell"/>
</dbReference>
<organism evidence="7 8">
    <name type="scientific">Castanea mollissima</name>
    <name type="common">Chinese chestnut</name>
    <dbReference type="NCBI Taxonomy" id="60419"/>
    <lineage>
        <taxon>Eukaryota</taxon>
        <taxon>Viridiplantae</taxon>
        <taxon>Streptophyta</taxon>
        <taxon>Embryophyta</taxon>
        <taxon>Tracheophyta</taxon>
        <taxon>Spermatophyta</taxon>
        <taxon>Magnoliopsida</taxon>
        <taxon>eudicotyledons</taxon>
        <taxon>Gunneridae</taxon>
        <taxon>Pentapetalae</taxon>
        <taxon>rosids</taxon>
        <taxon>fabids</taxon>
        <taxon>Fagales</taxon>
        <taxon>Fagaceae</taxon>
        <taxon>Castanea</taxon>
    </lineage>
</organism>
<dbReference type="AlphaFoldDB" id="A0A8J4V548"/>
<reference evidence="7" key="1">
    <citation type="submission" date="2020-03" db="EMBL/GenBank/DDBJ databases">
        <title>Castanea mollissima Vanexum genome sequencing.</title>
        <authorList>
            <person name="Staton M."/>
        </authorList>
    </citation>
    <scope>NUCLEOTIDE SEQUENCE</scope>
    <source>
        <tissue evidence="7">Leaf</tissue>
    </source>
</reference>
<dbReference type="Gene3D" id="3.60.15.10">
    <property type="entry name" value="Ribonuclease Z/Hydroxyacylglutathione hydrolase-like"/>
    <property type="match status" value="1"/>
</dbReference>
<dbReference type="OrthoDB" id="10249535at2759"/>
<comment type="subcellular location">
    <subcellularLocation>
        <location evidence="1">Nucleus</location>
    </subcellularLocation>
</comment>
<protein>
    <recommendedName>
        <fullName evidence="9">Cleavage and polyadenylation specificity factor subunit 3-II</fullName>
    </recommendedName>
</protein>
<dbReference type="GO" id="GO:0016787">
    <property type="term" value="F:hydrolase activity"/>
    <property type="evidence" value="ECO:0007669"/>
    <property type="project" value="UniProtKB-KW"/>
</dbReference>